<name>A0ABN5H0V2_9FIRM</name>
<evidence type="ECO:0000256" key="5">
    <source>
        <dbReference type="ARBA" id="ARBA00023244"/>
    </source>
</evidence>
<evidence type="ECO:0000313" key="9">
    <source>
        <dbReference type="Proteomes" id="UP000325292"/>
    </source>
</evidence>
<evidence type="ECO:0000259" key="7">
    <source>
        <dbReference type="Pfam" id="PF00590"/>
    </source>
</evidence>
<keyword evidence="4" id="KW-0949">S-adenosyl-L-methionine</keyword>
<feature type="domain" description="Tetrapyrrole methylase" evidence="7">
    <location>
        <begin position="8"/>
        <end position="211"/>
    </location>
</feature>
<evidence type="ECO:0000256" key="4">
    <source>
        <dbReference type="ARBA" id="ARBA00022691"/>
    </source>
</evidence>
<dbReference type="InterPro" id="IPR006366">
    <property type="entry name" value="CobA/CysG_C"/>
</dbReference>
<dbReference type="InterPro" id="IPR003043">
    <property type="entry name" value="Uropor_MeTrfase_CS"/>
</dbReference>
<accession>A0ABN5H0V2</accession>
<evidence type="ECO:0000256" key="3">
    <source>
        <dbReference type="ARBA" id="ARBA00022679"/>
    </source>
</evidence>
<dbReference type="Proteomes" id="UP000325292">
    <property type="component" value="Chromosome"/>
</dbReference>
<comment type="similarity">
    <text evidence="6">Belongs to the precorrin methyltransferase family.</text>
</comment>
<dbReference type="PROSITE" id="PS00840">
    <property type="entry name" value="SUMT_2"/>
    <property type="match status" value="1"/>
</dbReference>
<dbReference type="PANTHER" id="PTHR45790">
    <property type="entry name" value="SIROHEME SYNTHASE-RELATED"/>
    <property type="match status" value="1"/>
</dbReference>
<keyword evidence="5" id="KW-0627">Porphyrin biosynthesis</keyword>
<evidence type="ECO:0000313" key="8">
    <source>
        <dbReference type="EMBL" id="AUW94049.1"/>
    </source>
</evidence>
<evidence type="ECO:0000256" key="6">
    <source>
        <dbReference type="RuleBase" id="RU003960"/>
    </source>
</evidence>
<dbReference type="EC" id="2.1.1.107" evidence="1"/>
<dbReference type="Gene3D" id="3.30.950.10">
    <property type="entry name" value="Methyltransferase, Cobalt-precorrin-4 Transmethylase, Domain 2"/>
    <property type="match status" value="1"/>
</dbReference>
<dbReference type="InterPro" id="IPR014777">
    <property type="entry name" value="4pyrrole_Mease_sub1"/>
</dbReference>
<dbReference type="InterPro" id="IPR014776">
    <property type="entry name" value="4pyrrole_Mease_sub2"/>
</dbReference>
<dbReference type="InterPro" id="IPR000878">
    <property type="entry name" value="4pyrrol_Mease"/>
</dbReference>
<dbReference type="Pfam" id="PF00590">
    <property type="entry name" value="TP_methylase"/>
    <property type="match status" value="1"/>
</dbReference>
<dbReference type="InterPro" id="IPR050161">
    <property type="entry name" value="Siro_Cobalamin_biosynth"/>
</dbReference>
<gene>
    <name evidence="8" type="ORF">BXT84_08870</name>
</gene>
<keyword evidence="2 6" id="KW-0489">Methyltransferase</keyword>
<keyword evidence="9" id="KW-1185">Reference proteome</keyword>
<dbReference type="EMBL" id="CP019454">
    <property type="protein sequence ID" value="AUW94049.1"/>
    <property type="molecule type" value="Genomic_DNA"/>
</dbReference>
<keyword evidence="3 6" id="KW-0808">Transferase</keyword>
<evidence type="ECO:0000256" key="1">
    <source>
        <dbReference type="ARBA" id="ARBA00012162"/>
    </source>
</evidence>
<dbReference type="CDD" id="cd11642">
    <property type="entry name" value="SUMT"/>
    <property type="match status" value="1"/>
</dbReference>
<dbReference type="InterPro" id="IPR035996">
    <property type="entry name" value="4pyrrol_Methylase_sf"/>
</dbReference>
<dbReference type="Gene3D" id="3.40.1010.10">
    <property type="entry name" value="Cobalt-precorrin-4 Transmethylase, Domain 1"/>
    <property type="match status" value="1"/>
</dbReference>
<dbReference type="NCBIfam" id="NF004790">
    <property type="entry name" value="PRK06136.1"/>
    <property type="match status" value="1"/>
</dbReference>
<evidence type="ECO:0000256" key="2">
    <source>
        <dbReference type="ARBA" id="ARBA00022603"/>
    </source>
</evidence>
<sequence>MGRGVGRVFLVGAGPGDPRLLTLRAKTVLASADVVVYDRLIHPNVMDLAPGHARHIYVGKEHGKASARQDDIHAILLEHAKTGAHVVRLKGGDPLIFGRGGEEAEFLRAHQIDFEIVPGLSASSAALTYAGIPMTHRHRIQGATIVAGYSGHFPYSWQPHHTWIIMMGLEKVDMLVQEALAQGFPPQLPACAIEWGTWGHQRLVASELAQLPNRVVQERIFSPGVLVWGENASMAREMDWFASRVDYQKRILILTRYPLPFDELLAAREDGAEVLNWSMFWSPQADLEVLKDLTPSTQVWLPEAAFVDPLLQGWTAAGRDVRDLPSLQGPDPVVKSLFRHGVHHVLSVSEIRHDSSLDRTWTLPDQVRDDDPLWRYQLALPFEAVVVGPRTDAHPAWRSPLVAQTFYGPCPRWGIEGPCHSLQALPHEPWALRLRSLWMEGDGA</sequence>
<proteinExistence type="inferred from homology"/>
<organism evidence="8 9">
    <name type="scientific">Sulfobacillus thermotolerans</name>
    <dbReference type="NCBI Taxonomy" id="338644"/>
    <lineage>
        <taxon>Bacteria</taxon>
        <taxon>Bacillati</taxon>
        <taxon>Bacillota</taxon>
        <taxon>Clostridia</taxon>
        <taxon>Eubacteriales</taxon>
        <taxon>Clostridiales Family XVII. Incertae Sedis</taxon>
        <taxon>Sulfobacillus</taxon>
    </lineage>
</organism>
<dbReference type="NCBIfam" id="TIGR01469">
    <property type="entry name" value="cobA_cysG_Cterm"/>
    <property type="match status" value="1"/>
</dbReference>
<protein>
    <recommendedName>
        <fullName evidence="1">uroporphyrinogen-III C-methyltransferase</fullName>
        <ecNumber evidence="1">2.1.1.107</ecNumber>
    </recommendedName>
</protein>
<dbReference type="PANTHER" id="PTHR45790:SF3">
    <property type="entry name" value="S-ADENOSYL-L-METHIONINE-DEPENDENT UROPORPHYRINOGEN III METHYLTRANSFERASE, CHLOROPLASTIC"/>
    <property type="match status" value="1"/>
</dbReference>
<dbReference type="SUPFAM" id="SSF53790">
    <property type="entry name" value="Tetrapyrrole methylase"/>
    <property type="match status" value="1"/>
</dbReference>
<dbReference type="PROSITE" id="PS00839">
    <property type="entry name" value="SUMT_1"/>
    <property type="match status" value="1"/>
</dbReference>
<reference evidence="8 9" key="1">
    <citation type="journal article" date="2019" name="Sci. Rep.">
        <title>Sulfobacillus thermotolerans: new insights into resistance and metabolic capacities of acidophilic chemolithotrophs.</title>
        <authorList>
            <person name="Panyushkina A.E."/>
            <person name="Babenko V.V."/>
            <person name="Nikitina A.S."/>
            <person name="Selezneva O.V."/>
            <person name="Tsaplina I.A."/>
            <person name="Letarova M.A."/>
            <person name="Kostryukova E.S."/>
            <person name="Letarov A.V."/>
        </authorList>
    </citation>
    <scope>NUCLEOTIDE SEQUENCE [LARGE SCALE GENOMIC DNA]</scope>
    <source>
        <strain evidence="8 9">Kr1</strain>
    </source>
</reference>